<dbReference type="SUPFAM" id="SSF55781">
    <property type="entry name" value="GAF domain-like"/>
    <property type="match status" value="2"/>
</dbReference>
<keyword evidence="2 6" id="KW-0479">Metal-binding</keyword>
<organism evidence="10 11">
    <name type="scientific">Aphanomyces euteiches</name>
    <dbReference type="NCBI Taxonomy" id="100861"/>
    <lineage>
        <taxon>Eukaryota</taxon>
        <taxon>Sar</taxon>
        <taxon>Stramenopiles</taxon>
        <taxon>Oomycota</taxon>
        <taxon>Saprolegniomycetes</taxon>
        <taxon>Saprolegniales</taxon>
        <taxon>Verrucalvaceae</taxon>
        <taxon>Aphanomyces</taxon>
    </lineage>
</organism>
<dbReference type="GO" id="GO:0004114">
    <property type="term" value="F:3',5'-cyclic-nucleotide phosphodiesterase activity"/>
    <property type="evidence" value="ECO:0007669"/>
    <property type="project" value="InterPro"/>
</dbReference>
<feature type="binding site" evidence="6">
    <location>
        <position position="555"/>
    </location>
    <ligand>
        <name>Zn(2+)</name>
        <dbReference type="ChEBI" id="CHEBI:29105"/>
        <label>1</label>
    </ligand>
</feature>
<name>A0A6G0X0K6_9STRA</name>
<dbReference type="PROSITE" id="PS51845">
    <property type="entry name" value="PDEASE_I_2"/>
    <property type="match status" value="1"/>
</dbReference>
<keyword evidence="1" id="KW-0140">cGMP</keyword>
<dbReference type="SMART" id="SM00065">
    <property type="entry name" value="GAF"/>
    <property type="match status" value="2"/>
</dbReference>
<dbReference type="PROSITE" id="PS00126">
    <property type="entry name" value="PDEASE_I_1"/>
    <property type="match status" value="1"/>
</dbReference>
<evidence type="ECO:0000259" key="9">
    <source>
        <dbReference type="PROSITE" id="PS51845"/>
    </source>
</evidence>
<dbReference type="VEuPathDB" id="FungiDB:AeMF1_001290"/>
<evidence type="ECO:0000256" key="7">
    <source>
        <dbReference type="RuleBase" id="RU363067"/>
    </source>
</evidence>
<reference evidence="10 11" key="1">
    <citation type="submission" date="2019-07" db="EMBL/GenBank/DDBJ databases">
        <title>Genomics analysis of Aphanomyces spp. identifies a new class of oomycete effector associated with host adaptation.</title>
        <authorList>
            <person name="Gaulin E."/>
        </authorList>
    </citation>
    <scope>NUCLEOTIDE SEQUENCE [LARGE SCALE GENOMIC DNA]</scope>
    <source>
        <strain evidence="10 11">ATCC 201684</strain>
    </source>
</reference>
<feature type="binding site" evidence="5">
    <location>
        <position position="555"/>
    </location>
    <ligand>
        <name>AMP</name>
        <dbReference type="ChEBI" id="CHEBI:456215"/>
    </ligand>
</feature>
<feature type="binding site" evidence="6">
    <location>
        <position position="684"/>
    </location>
    <ligand>
        <name>Zn(2+)</name>
        <dbReference type="ChEBI" id="CHEBI:29105"/>
        <label>1</label>
    </ligand>
</feature>
<evidence type="ECO:0000313" key="10">
    <source>
        <dbReference type="EMBL" id="KAF0733419.1"/>
    </source>
</evidence>
<dbReference type="Gene3D" id="3.30.450.40">
    <property type="match status" value="2"/>
</dbReference>
<comment type="similarity">
    <text evidence="7">Belongs to the cyclic nucleotide phosphodiesterase family.</text>
</comment>
<dbReference type="AlphaFoldDB" id="A0A6G0X0K6"/>
<feature type="region of interest" description="Disordered" evidence="8">
    <location>
        <begin position="818"/>
        <end position="842"/>
    </location>
</feature>
<feature type="binding site" evidence="5">
    <location>
        <position position="735"/>
    </location>
    <ligand>
        <name>AMP</name>
        <dbReference type="ChEBI" id="CHEBI:456215"/>
    </ligand>
</feature>
<evidence type="ECO:0000256" key="3">
    <source>
        <dbReference type="ARBA" id="ARBA00022801"/>
    </source>
</evidence>
<dbReference type="GO" id="GO:0046872">
    <property type="term" value="F:metal ion binding"/>
    <property type="evidence" value="ECO:0007669"/>
    <property type="project" value="UniProtKB-KW"/>
</dbReference>
<keyword evidence="3 7" id="KW-0378">Hydrolase</keyword>
<dbReference type="Gene3D" id="1.10.1300.10">
    <property type="entry name" value="3'5'-cyclic nucleotide phosphodiesterase, catalytic domain"/>
    <property type="match status" value="1"/>
</dbReference>
<dbReference type="CDD" id="cd00077">
    <property type="entry name" value="HDc"/>
    <property type="match status" value="1"/>
</dbReference>
<dbReference type="EC" id="3.1.4.-" evidence="7"/>
<evidence type="ECO:0000256" key="2">
    <source>
        <dbReference type="ARBA" id="ARBA00022723"/>
    </source>
</evidence>
<comment type="cofactor">
    <cofactor evidence="7">
        <name>a divalent metal cation</name>
        <dbReference type="ChEBI" id="CHEBI:60240"/>
    </cofactor>
    <text evidence="7">Binds 2 divalent metal cations per subunit. Site 1 may preferentially bind zinc ions, while site 2 has a preference for magnesium and/or manganese ions.</text>
</comment>
<dbReference type="InterPro" id="IPR023174">
    <property type="entry name" value="PDEase_CS"/>
</dbReference>
<evidence type="ECO:0000256" key="8">
    <source>
        <dbReference type="SAM" id="MobiDB-lite"/>
    </source>
</evidence>
<feature type="active site" description="Proton donor" evidence="4">
    <location>
        <position position="514"/>
    </location>
</feature>
<evidence type="ECO:0000313" key="11">
    <source>
        <dbReference type="Proteomes" id="UP000481153"/>
    </source>
</evidence>
<feature type="binding site" evidence="6">
    <location>
        <position position="554"/>
    </location>
    <ligand>
        <name>Zn(2+)</name>
        <dbReference type="ChEBI" id="CHEBI:29105"/>
        <label>1</label>
    </ligand>
</feature>
<feature type="domain" description="PDEase" evidence="9">
    <location>
        <begin position="438"/>
        <end position="778"/>
    </location>
</feature>
<evidence type="ECO:0000256" key="1">
    <source>
        <dbReference type="ARBA" id="ARBA00022535"/>
    </source>
</evidence>
<feature type="binding site" evidence="6">
    <location>
        <position position="518"/>
    </location>
    <ligand>
        <name>Zn(2+)</name>
        <dbReference type="ChEBI" id="CHEBI:29105"/>
        <label>1</label>
    </ligand>
</feature>
<dbReference type="EMBL" id="VJMJ01000122">
    <property type="protein sequence ID" value="KAF0733419.1"/>
    <property type="molecule type" value="Genomic_DNA"/>
</dbReference>
<feature type="compositionally biased region" description="Acidic residues" evidence="8">
    <location>
        <begin position="825"/>
        <end position="834"/>
    </location>
</feature>
<dbReference type="SMART" id="SM00471">
    <property type="entry name" value="HDc"/>
    <property type="match status" value="1"/>
</dbReference>
<dbReference type="InterPro" id="IPR003018">
    <property type="entry name" value="GAF"/>
</dbReference>
<dbReference type="PRINTS" id="PR00387">
    <property type="entry name" value="PDIESTERASE1"/>
</dbReference>
<evidence type="ECO:0000256" key="5">
    <source>
        <dbReference type="PIRSR" id="PIRSR623088-2"/>
    </source>
</evidence>
<accession>A0A6G0X0K6</accession>
<dbReference type="InterPro" id="IPR003607">
    <property type="entry name" value="HD/PDEase_dom"/>
</dbReference>
<dbReference type="InterPro" id="IPR029016">
    <property type="entry name" value="GAF-like_dom_sf"/>
</dbReference>
<keyword evidence="11" id="KW-1185">Reference proteome</keyword>
<proteinExistence type="inferred from homology"/>
<feature type="binding site" evidence="6">
    <location>
        <position position="555"/>
    </location>
    <ligand>
        <name>Zn(2+)</name>
        <dbReference type="ChEBI" id="CHEBI:29105"/>
        <label>2</label>
    </ligand>
</feature>
<dbReference type="GO" id="GO:0007165">
    <property type="term" value="P:signal transduction"/>
    <property type="evidence" value="ECO:0007669"/>
    <property type="project" value="InterPro"/>
</dbReference>
<protein>
    <recommendedName>
        <fullName evidence="7">Phosphodiesterase</fullName>
        <ecNumber evidence="7">3.1.4.-</ecNumber>
    </recommendedName>
</protein>
<dbReference type="Pfam" id="PF00233">
    <property type="entry name" value="PDEase_I"/>
    <property type="match status" value="1"/>
</dbReference>
<dbReference type="PANTHER" id="PTHR11347">
    <property type="entry name" value="CYCLIC NUCLEOTIDE PHOSPHODIESTERASE"/>
    <property type="match status" value="1"/>
</dbReference>
<dbReference type="InterPro" id="IPR036971">
    <property type="entry name" value="PDEase_catalytic_dom_sf"/>
</dbReference>
<dbReference type="SUPFAM" id="SSF109604">
    <property type="entry name" value="HD-domain/PDEase-like"/>
    <property type="match status" value="1"/>
</dbReference>
<comment type="caution">
    <text evidence="10">The sequence shown here is derived from an EMBL/GenBank/DDBJ whole genome shotgun (WGS) entry which is preliminary data.</text>
</comment>
<gene>
    <name evidence="10" type="ORF">Ae201684_009665</name>
</gene>
<dbReference type="InterPro" id="IPR002073">
    <property type="entry name" value="PDEase_catalytic_dom"/>
</dbReference>
<feature type="binding site" evidence="5">
    <location>
        <position position="684"/>
    </location>
    <ligand>
        <name>AMP</name>
        <dbReference type="ChEBI" id="CHEBI:456215"/>
    </ligand>
</feature>
<sequence>MRSDYPDPEFAKIGLRHRETTCGHMEASVLNKPKTMEEAQAQIAEYERQLDKEQGLLLLVERILQQDDLHLMMDVVFAYIQSLFESTENVAMFLLDTKTNSMARVMPLTQSVLTVSLDRGIAGATARTGQLSSTIDFKTSRYYDPTVDVQEAQGASKLTCIPLFDSSDAKSRSVFAVVQVLSMKALAEFDTTLLQRIGPILSQSLRKSVEYQDVVLSQRTQTALLHIASAAFDEETIVKLIQRVINGANHIVRSEHIALFLVDWPRRELWTLHASRPSRVPLDDSILGQAALTGRILNVKDATHDERFPEHSPRRASTALYVPIGVHHGTTDGTPAMAVLECINKLKAPAYDSTCEYASDDECALEAFASEVAVVLRRRAQETDYLKLLVDSTATNMAAAPVNLLQAFTSKPCTIKSHLAGRLCHAFMCPDALCGRLPLPPSPTKFRRPYSPSLDWTEIPSWDMDVFSYDSDQLLHFSEQMLLDVSLCPIDVDRQTLQAFVRAVHEHYHPNPFHNFQHGFSVLHVAYRILKDTPAAQVLNPLCRFACLVAGLCHDIDHPGHSNVYEVNSYSALALQHNDDAVLERHHAAMTFRLLKDSRVNILARLTPDEYRFTRKAIIHAIIGTDMAVHFDTIDALDKRFVVVPTCPTALQEKPSLHAQPWTVFSKSVEDRLFLVKAIVHAADLSAQVFPKPIALKWSNMIAKEFAYQALMESAEGLPVTHVHVDDPLLMVESQHFFAARLVAPLWISLVRFFPELDHCMVNLRDNIAHYEQEIRRLQAKDNSPTNEGQAVAGISKCTPAKFNSFRQNTKKLFQLAPASSTVTSDDDEDEYCVAEDGTSLD</sequence>
<feature type="binding site" evidence="5">
    <location>
        <begin position="514"/>
        <end position="518"/>
    </location>
    <ligand>
        <name>AMP</name>
        <dbReference type="ChEBI" id="CHEBI:456215"/>
    </ligand>
</feature>
<dbReference type="Proteomes" id="UP000481153">
    <property type="component" value="Unassembled WGS sequence"/>
</dbReference>
<evidence type="ECO:0000256" key="4">
    <source>
        <dbReference type="PIRSR" id="PIRSR623088-1"/>
    </source>
</evidence>
<dbReference type="InterPro" id="IPR023088">
    <property type="entry name" value="PDEase"/>
</dbReference>
<evidence type="ECO:0000256" key="6">
    <source>
        <dbReference type="PIRSR" id="PIRSR623088-3"/>
    </source>
</evidence>